<organism evidence="11 12">
    <name type="scientific">Meganyctiphanes norvegica</name>
    <name type="common">Northern krill</name>
    <name type="synonym">Thysanopoda norvegica</name>
    <dbReference type="NCBI Taxonomy" id="48144"/>
    <lineage>
        <taxon>Eukaryota</taxon>
        <taxon>Metazoa</taxon>
        <taxon>Ecdysozoa</taxon>
        <taxon>Arthropoda</taxon>
        <taxon>Crustacea</taxon>
        <taxon>Multicrustacea</taxon>
        <taxon>Malacostraca</taxon>
        <taxon>Eumalacostraca</taxon>
        <taxon>Eucarida</taxon>
        <taxon>Euphausiacea</taxon>
        <taxon>Euphausiidae</taxon>
        <taxon>Meganyctiphanes</taxon>
    </lineage>
</organism>
<dbReference type="EMBL" id="CAXKWB010000609">
    <property type="protein sequence ID" value="CAL4061354.1"/>
    <property type="molecule type" value="Genomic_DNA"/>
</dbReference>
<feature type="transmembrane region" description="Helical" evidence="9">
    <location>
        <begin position="84"/>
        <end position="104"/>
    </location>
</feature>
<feature type="domain" description="3-oxo-5-alpha-steroid 4-dehydrogenase C-terminal" evidence="10">
    <location>
        <begin position="216"/>
        <end position="330"/>
    </location>
</feature>
<evidence type="ECO:0000256" key="5">
    <source>
        <dbReference type="ARBA" id="ARBA00023136"/>
    </source>
</evidence>
<dbReference type="EC" id="1.3.1.94" evidence="2 9"/>
<comment type="pathway">
    <text evidence="9">Protein modification; protein glycosylation.</text>
</comment>
<evidence type="ECO:0000313" key="11">
    <source>
        <dbReference type="EMBL" id="CAL4061354.1"/>
    </source>
</evidence>
<reference evidence="11 12" key="1">
    <citation type="submission" date="2024-05" db="EMBL/GenBank/DDBJ databases">
        <authorList>
            <person name="Wallberg A."/>
        </authorList>
    </citation>
    <scope>NUCLEOTIDE SEQUENCE [LARGE SCALE GENOMIC DNA]</scope>
</reference>
<dbReference type="Pfam" id="PF02544">
    <property type="entry name" value="Steroid_dh"/>
    <property type="match status" value="1"/>
</dbReference>
<keyword evidence="12" id="KW-1185">Reference proteome</keyword>
<dbReference type="GO" id="GO:0160198">
    <property type="term" value="F:polyprenal reductase activity"/>
    <property type="evidence" value="ECO:0007669"/>
    <property type="project" value="UniProtKB-EC"/>
</dbReference>
<dbReference type="GO" id="GO:0003865">
    <property type="term" value="F:3-oxo-5-alpha-steroid 4-dehydrogenase activity"/>
    <property type="evidence" value="ECO:0007669"/>
    <property type="project" value="TreeGrafter"/>
</dbReference>
<evidence type="ECO:0000256" key="8">
    <source>
        <dbReference type="ARBA" id="ARBA00049427"/>
    </source>
</evidence>
<dbReference type="Proteomes" id="UP001497623">
    <property type="component" value="Unassembled WGS sequence"/>
</dbReference>
<evidence type="ECO:0000256" key="4">
    <source>
        <dbReference type="ARBA" id="ARBA00022989"/>
    </source>
</evidence>
<comment type="function">
    <text evidence="9">Plays a key role in early steps of protein N-linked glycosylation by being involved in the conversion of polyprenol into dolichol. Acts as a polyprenal reductase that mediates the reduction of polyprenal into dolichal in a NADP-dependent mechanism. Dolichols are required for the synthesis of dolichol-linked monosaccharides and the oligosaccharide precursor used for N-glycosylation.</text>
</comment>
<dbReference type="InterPro" id="IPR039698">
    <property type="entry name" value="Dfg10/SRD5A3"/>
</dbReference>
<feature type="transmembrane region" description="Helical" evidence="9">
    <location>
        <begin position="172"/>
        <end position="197"/>
    </location>
</feature>
<dbReference type="InterPro" id="IPR001104">
    <property type="entry name" value="3-oxo-5_a-steroid_4-DH_C"/>
</dbReference>
<evidence type="ECO:0000256" key="7">
    <source>
        <dbReference type="ARBA" id="ARBA00047186"/>
    </source>
</evidence>
<evidence type="ECO:0000256" key="2">
    <source>
        <dbReference type="ARBA" id="ARBA00012522"/>
    </source>
</evidence>
<feature type="transmembrane region" description="Helical" evidence="9">
    <location>
        <begin position="217"/>
        <end position="238"/>
    </location>
</feature>
<gene>
    <name evidence="11" type="ORF">MNOR_LOCUS2104</name>
</gene>
<evidence type="ECO:0000256" key="6">
    <source>
        <dbReference type="ARBA" id="ARBA00046320"/>
    </source>
</evidence>
<keyword evidence="3 9" id="KW-0812">Transmembrane</keyword>
<dbReference type="GO" id="GO:0016095">
    <property type="term" value="P:polyprenol catabolic process"/>
    <property type="evidence" value="ECO:0007669"/>
    <property type="project" value="UniProtKB-UniRule"/>
</dbReference>
<dbReference type="PANTHER" id="PTHR14624:SF0">
    <property type="entry name" value="POLYPRENOL REDUCTASE"/>
    <property type="match status" value="1"/>
</dbReference>
<name>A0AAV2PQA8_MEGNR</name>
<dbReference type="PROSITE" id="PS50244">
    <property type="entry name" value="S5A_REDUCTASE"/>
    <property type="match status" value="1"/>
</dbReference>
<keyword evidence="9" id="KW-0256">Endoplasmic reticulum</keyword>
<keyword evidence="5 9" id="KW-0472">Membrane</keyword>
<proteinExistence type="inferred from homology"/>
<keyword evidence="9" id="KW-0560">Oxidoreductase</keyword>
<comment type="catalytic activity">
    <reaction evidence="8 9">
        <text>a di-trans,poly-cis-dolichal + NADP(+) = a di-trans,poly-cis-polyprenal + NADPH + H(+)</text>
        <dbReference type="Rhea" id="RHEA:80727"/>
        <dbReference type="Rhea" id="RHEA-COMP:19536"/>
        <dbReference type="Rhea" id="RHEA-COMP:19537"/>
        <dbReference type="ChEBI" id="CHEBI:15378"/>
        <dbReference type="ChEBI" id="CHEBI:57783"/>
        <dbReference type="ChEBI" id="CHEBI:58349"/>
        <dbReference type="ChEBI" id="CHEBI:231623"/>
        <dbReference type="ChEBI" id="CHEBI:231637"/>
        <dbReference type="EC" id="1.3.1.94"/>
    </reaction>
    <physiologicalReaction direction="right-to-left" evidence="8 9">
        <dbReference type="Rhea" id="RHEA:80729"/>
    </physiologicalReaction>
</comment>
<sequence>MNIMIEYLREINLCLWMFTFYIIAVSVGGFVTNILGPKLIVPEFFLRAYKYGKVSDKEKPNTEKSYTSILISYTEVPKRWFIHFYIWAAILSTAACYHVFGMYLQQEYRMYLRDTFNPPWLHFVLDYITTPYRYPVELTSCVISFLLFTLHVSRRLYECLFVSIFSSGKMNLLHYIVGHTHYTGVILVLISLAPSFGDAAYTEIQPGPGRNVNLMDVIGIIITILGSLIQHISLRTLASLRKNNKGEINHEAHVIPEGTMFELVTCPHMFAEILVYVGIFIVLDFHPHWAVILIWVTANQVQVAIMNHQWYKKTFKDYPIKRKAIFPYLL</sequence>
<evidence type="ECO:0000256" key="3">
    <source>
        <dbReference type="ARBA" id="ARBA00022692"/>
    </source>
</evidence>
<evidence type="ECO:0000259" key="10">
    <source>
        <dbReference type="Pfam" id="PF02544"/>
    </source>
</evidence>
<keyword evidence="9" id="KW-0521">NADP</keyword>
<comment type="similarity">
    <text evidence="6 9">Belongs to the steroid 5-alpha reductase family. Polyprenal reductase subfamily.</text>
</comment>
<evidence type="ECO:0000313" key="12">
    <source>
        <dbReference type="Proteomes" id="UP001497623"/>
    </source>
</evidence>
<dbReference type="AlphaFoldDB" id="A0AAV2PQA8"/>
<dbReference type="PANTHER" id="PTHR14624">
    <property type="entry name" value="DFG10 PROTEIN"/>
    <property type="match status" value="1"/>
</dbReference>
<dbReference type="GO" id="GO:0102389">
    <property type="term" value="F:polyprenol reductase activity"/>
    <property type="evidence" value="ECO:0007669"/>
    <property type="project" value="UniProtKB-UniRule"/>
</dbReference>
<evidence type="ECO:0000256" key="9">
    <source>
        <dbReference type="RuleBase" id="RU367081"/>
    </source>
</evidence>
<protein>
    <recommendedName>
        <fullName evidence="7 9">Polyprenal reductase</fullName>
        <ecNumber evidence="2 9">1.3.1.94</ecNumber>
    </recommendedName>
</protein>
<evidence type="ECO:0000256" key="1">
    <source>
        <dbReference type="ARBA" id="ARBA00004127"/>
    </source>
</evidence>
<keyword evidence="4 9" id="KW-1133">Transmembrane helix</keyword>
<dbReference type="GO" id="GO:0005789">
    <property type="term" value="C:endoplasmic reticulum membrane"/>
    <property type="evidence" value="ECO:0007669"/>
    <property type="project" value="UniProtKB-SubCell"/>
</dbReference>
<comment type="caution">
    <text evidence="11">The sequence shown here is derived from an EMBL/GenBank/DDBJ whole genome shotgun (WGS) entry which is preliminary data.</text>
</comment>
<comment type="subcellular location">
    <subcellularLocation>
        <location evidence="1">Endomembrane system</location>
        <topology evidence="1">Multi-pass membrane protein</topology>
    </subcellularLocation>
    <subcellularLocation>
        <location evidence="9">Endoplasmic reticulum membrane</location>
    </subcellularLocation>
</comment>
<accession>A0AAV2PQA8</accession>
<dbReference type="GO" id="GO:0006488">
    <property type="term" value="P:dolichol-linked oligosaccharide biosynthetic process"/>
    <property type="evidence" value="ECO:0007669"/>
    <property type="project" value="UniProtKB-UniRule"/>
</dbReference>
<feature type="transmembrane region" description="Helical" evidence="9">
    <location>
        <begin position="12"/>
        <end position="35"/>
    </location>
</feature>